<feature type="domain" description="DHHA1" evidence="2">
    <location>
        <begin position="224"/>
        <end position="309"/>
    </location>
</feature>
<dbReference type="STRING" id="28234.SAMN04488588_1046"/>
<dbReference type="InterPro" id="IPR038763">
    <property type="entry name" value="DHH_sf"/>
</dbReference>
<dbReference type="Pfam" id="PF02272">
    <property type="entry name" value="DHHA1"/>
    <property type="match status" value="1"/>
</dbReference>
<dbReference type="PANTHER" id="PTHR47618">
    <property type="entry name" value="BIFUNCTIONAL OLIGORIBONUCLEASE AND PAP PHOSPHATASE NRNA"/>
    <property type="match status" value="1"/>
</dbReference>
<protein>
    <submittedName>
        <fullName evidence="3">Phosphoesterase RecJ domain-containing protein</fullName>
    </submittedName>
</protein>
<dbReference type="Gene3D" id="3.90.1640.10">
    <property type="entry name" value="inorganic pyrophosphatase (n-terminal core)"/>
    <property type="match status" value="1"/>
</dbReference>
<evidence type="ECO:0000259" key="2">
    <source>
        <dbReference type="Pfam" id="PF02272"/>
    </source>
</evidence>
<dbReference type="SUPFAM" id="SSF64182">
    <property type="entry name" value="DHH phosphoesterases"/>
    <property type="match status" value="1"/>
</dbReference>
<dbReference type="InterPro" id="IPR003156">
    <property type="entry name" value="DHHA1_dom"/>
</dbReference>
<dbReference type="AlphaFoldDB" id="A0A1G6LI34"/>
<accession>A0A1G6LI34</accession>
<evidence type="ECO:0000259" key="1">
    <source>
        <dbReference type="Pfam" id="PF01368"/>
    </source>
</evidence>
<reference evidence="3 4" key="1">
    <citation type="submission" date="2016-10" db="EMBL/GenBank/DDBJ databases">
        <authorList>
            <person name="de Groot N.N."/>
        </authorList>
    </citation>
    <scope>NUCLEOTIDE SEQUENCE [LARGE SCALE GENOMIC DNA]</scope>
    <source>
        <strain evidence="3 4">WG14</strain>
    </source>
</reference>
<sequence length="321" mass="36428">MRDKIIEEIKKADTIMIAGHIMPDGDDISSVSSLTYGLTMYGKKTVGIIDDEIPEYLEEFKFVKKYIRDFDCAKKNPSDLIIIVDASSPDRVGRVQELFEYRRVIVIDHHATNTNFGNINWIDPSYASTAQMVKEVLEGLDVKYNSELATMNLTGIATDTGFFRYSNTDQKVFRDAADLIEKGAELSKITNSVLENKPIENLLLLKDVIDEMEFYNDNKIVISHVKLDMIEKYNILPKDIPPFVGDLRSLKGVEVAVMFNEHEKGVFHVSMRSKEWFDVSKIAFEMGGGGHPRAAGFSSDKPLEELKNITLLKIKEVFEKK</sequence>
<name>A0A1G6LI34_9BACT</name>
<dbReference type="EMBL" id="FMYV01000004">
    <property type="protein sequence ID" value="SDC43062.1"/>
    <property type="molecule type" value="Genomic_DNA"/>
</dbReference>
<dbReference type="PANTHER" id="PTHR47618:SF1">
    <property type="entry name" value="BIFUNCTIONAL OLIGORIBONUCLEASE AND PAP PHOSPHATASE NRNA"/>
    <property type="match status" value="1"/>
</dbReference>
<feature type="domain" description="DDH" evidence="1">
    <location>
        <begin position="15"/>
        <end position="156"/>
    </location>
</feature>
<dbReference type="Gene3D" id="3.10.310.30">
    <property type="match status" value="1"/>
</dbReference>
<dbReference type="InterPro" id="IPR001667">
    <property type="entry name" value="DDH_dom"/>
</dbReference>
<evidence type="ECO:0000313" key="4">
    <source>
        <dbReference type="Proteomes" id="UP000199322"/>
    </source>
</evidence>
<proteinExistence type="predicted"/>
<keyword evidence="4" id="KW-1185">Reference proteome</keyword>
<organism evidence="3 4">
    <name type="scientific">Geotoga petraea</name>
    <dbReference type="NCBI Taxonomy" id="28234"/>
    <lineage>
        <taxon>Bacteria</taxon>
        <taxon>Thermotogati</taxon>
        <taxon>Thermotogota</taxon>
        <taxon>Thermotogae</taxon>
        <taxon>Petrotogales</taxon>
        <taxon>Petrotogaceae</taxon>
        <taxon>Geotoga</taxon>
    </lineage>
</organism>
<dbReference type="Proteomes" id="UP000199322">
    <property type="component" value="Unassembled WGS sequence"/>
</dbReference>
<dbReference type="InterPro" id="IPR051319">
    <property type="entry name" value="Oligoribo/pAp-PDE_c-di-AMP_PDE"/>
</dbReference>
<dbReference type="RefSeq" id="WP_091403389.1">
    <property type="nucleotide sequence ID" value="NZ_FMYV01000004.1"/>
</dbReference>
<dbReference type="Pfam" id="PF01368">
    <property type="entry name" value="DHH"/>
    <property type="match status" value="1"/>
</dbReference>
<gene>
    <name evidence="3" type="ORF">SAMN04488588_1046</name>
</gene>
<evidence type="ECO:0000313" key="3">
    <source>
        <dbReference type="EMBL" id="SDC43062.1"/>
    </source>
</evidence>
<dbReference type="GO" id="GO:0003676">
    <property type="term" value="F:nucleic acid binding"/>
    <property type="evidence" value="ECO:0007669"/>
    <property type="project" value="InterPro"/>
</dbReference>